<organism evidence="2 3">
    <name type="scientific">Caligus rogercresseyi</name>
    <name type="common">Sea louse</name>
    <dbReference type="NCBI Taxonomy" id="217165"/>
    <lineage>
        <taxon>Eukaryota</taxon>
        <taxon>Metazoa</taxon>
        <taxon>Ecdysozoa</taxon>
        <taxon>Arthropoda</taxon>
        <taxon>Crustacea</taxon>
        <taxon>Multicrustacea</taxon>
        <taxon>Hexanauplia</taxon>
        <taxon>Copepoda</taxon>
        <taxon>Siphonostomatoida</taxon>
        <taxon>Caligidae</taxon>
        <taxon>Caligus</taxon>
    </lineage>
</organism>
<reference evidence="3" key="1">
    <citation type="submission" date="2021-01" db="EMBL/GenBank/DDBJ databases">
        <title>Caligus Genome Assembly.</title>
        <authorList>
            <person name="Gallardo-Escarate C."/>
        </authorList>
    </citation>
    <scope>NUCLEOTIDE SEQUENCE [LARGE SCALE GENOMIC DNA]</scope>
</reference>
<accession>A0A7T8GXI1</accession>
<evidence type="ECO:0000256" key="1">
    <source>
        <dbReference type="SAM" id="MobiDB-lite"/>
    </source>
</evidence>
<sequence length="146" mass="15492">MSSSDSERADDPAVLQKPRRKRKLVFNPKESAGRASETMENNGGGCRSDVSVDDSDKDPDFVLQDADDESDSRLVIDSTLSSPDSSFVSPKPLLSRKPRQSKLPLSVPIASTSVPHGDDSSPGPSRPVAASTPLPSTSGTRGVQRT</sequence>
<proteinExistence type="predicted"/>
<feature type="compositionally biased region" description="Polar residues" evidence="1">
    <location>
        <begin position="78"/>
        <end position="88"/>
    </location>
</feature>
<feature type="non-terminal residue" evidence="2">
    <location>
        <position position="146"/>
    </location>
</feature>
<protein>
    <submittedName>
        <fullName evidence="2">Uncharacterized protein</fullName>
    </submittedName>
</protein>
<feature type="compositionally biased region" description="Basic and acidic residues" evidence="1">
    <location>
        <begin position="1"/>
        <end position="11"/>
    </location>
</feature>
<dbReference type="EMBL" id="CP045898">
    <property type="protein sequence ID" value="QQP39680.1"/>
    <property type="molecule type" value="Genomic_DNA"/>
</dbReference>
<keyword evidence="3" id="KW-1185">Reference proteome</keyword>
<name>A0A7T8GXI1_CALRO</name>
<feature type="region of interest" description="Disordered" evidence="1">
    <location>
        <begin position="1"/>
        <end position="146"/>
    </location>
</feature>
<dbReference type="Proteomes" id="UP000595437">
    <property type="component" value="Chromosome 9"/>
</dbReference>
<feature type="compositionally biased region" description="Polar residues" evidence="1">
    <location>
        <begin position="133"/>
        <end position="146"/>
    </location>
</feature>
<evidence type="ECO:0000313" key="2">
    <source>
        <dbReference type="EMBL" id="QQP39680.1"/>
    </source>
</evidence>
<evidence type="ECO:0000313" key="3">
    <source>
        <dbReference type="Proteomes" id="UP000595437"/>
    </source>
</evidence>
<dbReference type="AlphaFoldDB" id="A0A7T8GXI1"/>
<gene>
    <name evidence="2" type="ORF">FKW44_013481</name>
</gene>